<dbReference type="InterPro" id="IPR037215">
    <property type="entry name" value="GUN4-like_sf"/>
</dbReference>
<comment type="caution">
    <text evidence="3">The sequence shown here is derived from an EMBL/GenBank/DDBJ whole genome shotgun (WGS) entry which is preliminary data.</text>
</comment>
<dbReference type="Proteomes" id="UP000247498">
    <property type="component" value="Unassembled WGS sequence"/>
</dbReference>
<dbReference type="PANTHER" id="PTHR34800:SF1">
    <property type="entry name" value="TETRAPYRROLE-BINDING PROTEIN, CHLOROPLASTIC"/>
    <property type="match status" value="1"/>
</dbReference>
<dbReference type="EMBL" id="BDRX01000085">
    <property type="protein sequence ID" value="GBF96727.1"/>
    <property type="molecule type" value="Genomic_DNA"/>
</dbReference>
<keyword evidence="4" id="KW-1185">Reference proteome</keyword>
<evidence type="ECO:0000256" key="1">
    <source>
        <dbReference type="SAM" id="MobiDB-lite"/>
    </source>
</evidence>
<evidence type="ECO:0000259" key="2">
    <source>
        <dbReference type="Pfam" id="PF05419"/>
    </source>
</evidence>
<evidence type="ECO:0000313" key="3">
    <source>
        <dbReference type="EMBL" id="GBF96727.1"/>
    </source>
</evidence>
<dbReference type="InParanoid" id="A0A2V0PHL8"/>
<accession>A0A2V0PHL8</accession>
<dbReference type="CDD" id="cd16383">
    <property type="entry name" value="GUN4"/>
    <property type="match status" value="1"/>
</dbReference>
<dbReference type="FunCoup" id="A0A2V0PHL8">
    <property type="interactions" value="184"/>
</dbReference>
<dbReference type="InterPro" id="IPR008629">
    <property type="entry name" value="GUN4-like"/>
</dbReference>
<dbReference type="GO" id="GO:0046906">
    <property type="term" value="F:tetrapyrrole binding"/>
    <property type="evidence" value="ECO:0007669"/>
    <property type="project" value="TreeGrafter"/>
</dbReference>
<reference evidence="3 4" key="1">
    <citation type="journal article" date="2018" name="Sci. Rep.">
        <title>Raphidocelis subcapitata (=Pseudokirchneriella subcapitata) provides an insight into genome evolution and environmental adaptations in the Sphaeropleales.</title>
        <authorList>
            <person name="Suzuki S."/>
            <person name="Yamaguchi H."/>
            <person name="Nakajima N."/>
            <person name="Kawachi M."/>
        </authorList>
    </citation>
    <scope>NUCLEOTIDE SEQUENCE [LARGE SCALE GENOMIC DNA]</scope>
    <source>
        <strain evidence="3 4">NIES-35</strain>
    </source>
</reference>
<dbReference type="GO" id="GO:0009507">
    <property type="term" value="C:chloroplast"/>
    <property type="evidence" value="ECO:0007669"/>
    <property type="project" value="TreeGrafter"/>
</dbReference>
<evidence type="ECO:0000313" key="4">
    <source>
        <dbReference type="Proteomes" id="UP000247498"/>
    </source>
</evidence>
<dbReference type="GO" id="GO:0010019">
    <property type="term" value="P:chloroplast-nucleus signaling pathway"/>
    <property type="evidence" value="ECO:0007669"/>
    <property type="project" value="TreeGrafter"/>
</dbReference>
<feature type="domain" description="GUN4-like" evidence="2">
    <location>
        <begin position="93"/>
        <end position="234"/>
    </location>
</feature>
<dbReference type="Gene3D" id="1.10.10.1770">
    <property type="entry name" value="Gun4-like"/>
    <property type="match status" value="1"/>
</dbReference>
<feature type="compositionally biased region" description="Low complexity" evidence="1">
    <location>
        <begin position="36"/>
        <end position="45"/>
    </location>
</feature>
<dbReference type="Pfam" id="PF05419">
    <property type="entry name" value="GUN4"/>
    <property type="match status" value="1"/>
</dbReference>
<organism evidence="3 4">
    <name type="scientific">Raphidocelis subcapitata</name>
    <dbReference type="NCBI Taxonomy" id="307507"/>
    <lineage>
        <taxon>Eukaryota</taxon>
        <taxon>Viridiplantae</taxon>
        <taxon>Chlorophyta</taxon>
        <taxon>core chlorophytes</taxon>
        <taxon>Chlorophyceae</taxon>
        <taxon>CS clade</taxon>
        <taxon>Sphaeropleales</taxon>
        <taxon>Selenastraceae</taxon>
        <taxon>Raphidocelis</taxon>
    </lineage>
</organism>
<dbReference type="OrthoDB" id="4835at2759"/>
<gene>
    <name evidence="3" type="ORF">Rsub_09469</name>
</gene>
<feature type="region of interest" description="Disordered" evidence="1">
    <location>
        <begin position="241"/>
        <end position="261"/>
    </location>
</feature>
<name>A0A2V0PHL8_9CHLO</name>
<dbReference type="SUPFAM" id="SSF140869">
    <property type="entry name" value="GUN4-like"/>
    <property type="match status" value="1"/>
</dbReference>
<sequence>MAHIMQQQRLAAGVQQRPRSSAARPVCAPRPQPARGGSASSSGLAAGGSPFACRAGKLDEVSLFADSSLLGPSSASAGAAAAVAGVESVELKSKLGLDYAPLAQYLQEGDFRKADDETRALLIKMAGPAAVARSWVYFTEVKTIPVEDLQTVDALWRAGSKGKFGYSVQKELFAQTARRWPKFFKQIDWTVGENNIYRKWPAEFIYSKDAVKGHLPLTNALRGTQLFEALLGHPAFDKNAGGKAPGIEERSKAAGANTLKF</sequence>
<dbReference type="PANTHER" id="PTHR34800">
    <property type="entry name" value="TETRAPYRROLE-BINDING PROTEIN, CHLOROPLASTIC"/>
    <property type="match status" value="1"/>
</dbReference>
<protein>
    <recommendedName>
        <fullName evidence="2">GUN4-like domain-containing protein</fullName>
    </recommendedName>
</protein>
<proteinExistence type="predicted"/>
<dbReference type="AlphaFoldDB" id="A0A2V0PHL8"/>
<feature type="region of interest" description="Disordered" evidence="1">
    <location>
        <begin position="1"/>
        <end position="45"/>
    </location>
</feature>
<dbReference type="Gene3D" id="1.25.40.620">
    <property type="match status" value="1"/>
</dbReference>
<dbReference type="STRING" id="307507.A0A2V0PHL8"/>